<dbReference type="InterPro" id="IPR009057">
    <property type="entry name" value="Homeodomain-like_sf"/>
</dbReference>
<keyword evidence="2" id="KW-0238">DNA-binding</keyword>
<sequence>MEYRYIEMYKPVKLEEFYVEYHYIVNIAFAKGTVYINDQQITIDGPSTLIIPQFTCLSCHLTQKSSFSPLQIQLLIVTDEMLEGSLLQLPQKRSFIKNTVAHQLPTPVDVDNNFQLLKEVYDSLSRDALKIMFLEQTLYFVLLSLCESGIDVFNVFQFNYEESKREVIARMITKEPQRKWQIQDVAKQLFTSTSTLRRHLQKENLSFSQLLVDVRMGLALNMLTFTSYNVSQISNRCGFGSAAYFCDAFKRKYHLTPSQFRIQSKKTSDASLVSTRSSEVN</sequence>
<evidence type="ECO:0000256" key="1">
    <source>
        <dbReference type="ARBA" id="ARBA00023015"/>
    </source>
</evidence>
<dbReference type="Gene3D" id="1.10.10.60">
    <property type="entry name" value="Homeodomain-like"/>
    <property type="match status" value="1"/>
</dbReference>
<dbReference type="EMBL" id="MKFT01000005">
    <property type="protein sequence ID" value="OHY94557.1"/>
    <property type="molecule type" value="Genomic_DNA"/>
</dbReference>
<dbReference type="SUPFAM" id="SSF46689">
    <property type="entry name" value="Homeodomain-like"/>
    <property type="match status" value="1"/>
</dbReference>
<dbReference type="InterPro" id="IPR018060">
    <property type="entry name" value="HTH_AraC"/>
</dbReference>
<evidence type="ECO:0000256" key="2">
    <source>
        <dbReference type="ARBA" id="ARBA00023125"/>
    </source>
</evidence>
<accession>A0ABX3DB39</accession>
<dbReference type="PRINTS" id="PR00032">
    <property type="entry name" value="HTHARAC"/>
</dbReference>
<evidence type="ECO:0000259" key="4">
    <source>
        <dbReference type="PROSITE" id="PS01124"/>
    </source>
</evidence>
<dbReference type="Pfam" id="PF12833">
    <property type="entry name" value="HTH_18"/>
    <property type="match status" value="1"/>
</dbReference>
<feature type="domain" description="HTH araC/xylS-type" evidence="4">
    <location>
        <begin position="166"/>
        <end position="263"/>
    </location>
</feature>
<dbReference type="SMART" id="SM00342">
    <property type="entry name" value="HTH_ARAC"/>
    <property type="match status" value="1"/>
</dbReference>
<evidence type="ECO:0000313" key="6">
    <source>
        <dbReference type="Proteomes" id="UP000180133"/>
    </source>
</evidence>
<comment type="caution">
    <text evidence="5">The sequence shown here is derived from an EMBL/GenBank/DDBJ whole genome shotgun (WGS) entry which is preliminary data.</text>
</comment>
<proteinExistence type="predicted"/>
<dbReference type="PANTHER" id="PTHR47894">
    <property type="entry name" value="HTH-TYPE TRANSCRIPTIONAL REGULATOR GADX"/>
    <property type="match status" value="1"/>
</dbReference>
<keyword evidence="3" id="KW-0804">Transcription</keyword>
<name>A0ABX3DB39_9VIBR</name>
<keyword evidence="1" id="KW-0805">Transcription regulation</keyword>
<organism evidence="5 6">
    <name type="scientific">Vibrio rotiferianus</name>
    <dbReference type="NCBI Taxonomy" id="190895"/>
    <lineage>
        <taxon>Bacteria</taxon>
        <taxon>Pseudomonadati</taxon>
        <taxon>Pseudomonadota</taxon>
        <taxon>Gammaproteobacteria</taxon>
        <taxon>Vibrionales</taxon>
        <taxon>Vibrionaceae</taxon>
        <taxon>Vibrio</taxon>
    </lineage>
</organism>
<dbReference type="Proteomes" id="UP000180133">
    <property type="component" value="Unassembled WGS sequence"/>
</dbReference>
<dbReference type="PROSITE" id="PS01124">
    <property type="entry name" value="HTH_ARAC_FAMILY_2"/>
    <property type="match status" value="1"/>
</dbReference>
<gene>
    <name evidence="5" type="ORF">BI375_15760</name>
</gene>
<evidence type="ECO:0000256" key="3">
    <source>
        <dbReference type="ARBA" id="ARBA00023163"/>
    </source>
</evidence>
<keyword evidence="6" id="KW-1185">Reference proteome</keyword>
<evidence type="ECO:0000313" key="5">
    <source>
        <dbReference type="EMBL" id="OHY94557.1"/>
    </source>
</evidence>
<dbReference type="InterPro" id="IPR020449">
    <property type="entry name" value="Tscrpt_reg_AraC-type_HTH"/>
</dbReference>
<protein>
    <submittedName>
        <fullName evidence="5">AraC family transcriptional regulator</fullName>
    </submittedName>
</protein>
<dbReference type="PANTHER" id="PTHR47894:SF4">
    <property type="entry name" value="HTH-TYPE TRANSCRIPTIONAL REGULATOR GADX"/>
    <property type="match status" value="1"/>
</dbReference>
<reference evidence="5 6" key="1">
    <citation type="submission" date="2016-09" db="EMBL/GenBank/DDBJ databases">
        <title>Isolation, identification and antibiotic sensitivity analysis of bacterial pathogen from juvenile Hippocampus erectus with tail-rotted disease.</title>
        <authorList>
            <person name="Yang Q."/>
        </authorList>
    </citation>
    <scope>NUCLEOTIDE SEQUENCE [LARGE SCALE GENOMIC DNA]</scope>
    <source>
        <strain evidence="5 6">HM-10</strain>
    </source>
</reference>